<accession>A0ABW3I3Z0</accession>
<comment type="caution">
    <text evidence="1">The sequence shown here is derived from an EMBL/GenBank/DDBJ whole genome shotgun (WGS) entry which is preliminary data.</text>
</comment>
<evidence type="ECO:0000313" key="2">
    <source>
        <dbReference type="Proteomes" id="UP001596997"/>
    </source>
</evidence>
<dbReference type="EMBL" id="JBHTJM010000009">
    <property type="protein sequence ID" value="MFD0964265.1"/>
    <property type="molecule type" value="Genomic_DNA"/>
</dbReference>
<dbReference type="Proteomes" id="UP001596997">
    <property type="component" value="Unassembled WGS sequence"/>
</dbReference>
<keyword evidence="2" id="KW-1185">Reference proteome</keyword>
<sequence>MKVLTFLLSIYILALNLVPCEDIDTDCNKAETEISKDIDSSHQHIDNDLCSPFCSCQCCHIHAISFMANNFMVVKIDVFTEVFYHFKGLEKDFNSAILQPPQI</sequence>
<proteinExistence type="predicted"/>
<name>A0ABW3I3Z0_9FLAO</name>
<evidence type="ECO:0000313" key="1">
    <source>
        <dbReference type="EMBL" id="MFD0964265.1"/>
    </source>
</evidence>
<dbReference type="Pfam" id="PF20365">
    <property type="entry name" value="DUF6660"/>
    <property type="match status" value="1"/>
</dbReference>
<dbReference type="RefSeq" id="WP_377715814.1">
    <property type="nucleotide sequence ID" value="NZ_JBHTJM010000009.1"/>
</dbReference>
<organism evidence="1 2">
    <name type="scientific">Pseudofulvibacter geojedonensis</name>
    <dbReference type="NCBI Taxonomy" id="1123758"/>
    <lineage>
        <taxon>Bacteria</taxon>
        <taxon>Pseudomonadati</taxon>
        <taxon>Bacteroidota</taxon>
        <taxon>Flavobacteriia</taxon>
        <taxon>Flavobacteriales</taxon>
        <taxon>Flavobacteriaceae</taxon>
        <taxon>Pseudofulvibacter</taxon>
    </lineage>
</organism>
<protein>
    <submittedName>
        <fullName evidence="1">DUF6660 family protein</fullName>
    </submittedName>
</protein>
<reference evidence="2" key="1">
    <citation type="journal article" date="2019" name="Int. J. Syst. Evol. Microbiol.">
        <title>The Global Catalogue of Microorganisms (GCM) 10K type strain sequencing project: providing services to taxonomists for standard genome sequencing and annotation.</title>
        <authorList>
            <consortium name="The Broad Institute Genomics Platform"/>
            <consortium name="The Broad Institute Genome Sequencing Center for Infectious Disease"/>
            <person name="Wu L."/>
            <person name="Ma J."/>
        </authorList>
    </citation>
    <scope>NUCLEOTIDE SEQUENCE [LARGE SCALE GENOMIC DNA]</scope>
    <source>
        <strain evidence="2">CCUG 62114</strain>
    </source>
</reference>
<gene>
    <name evidence="1" type="ORF">ACFQ1O_09630</name>
</gene>
<dbReference type="InterPro" id="IPR046601">
    <property type="entry name" value="DUF6660"/>
</dbReference>